<dbReference type="PANTHER" id="PTHR32305:SF15">
    <property type="entry name" value="PROTEIN RHSA-RELATED"/>
    <property type="match status" value="1"/>
</dbReference>
<dbReference type="InterPro" id="IPR022385">
    <property type="entry name" value="Rhs_assc_core"/>
</dbReference>
<dbReference type="STRING" id="1465490.SAMN05444277_108197"/>
<keyword evidence="3" id="KW-1185">Reference proteome</keyword>
<gene>
    <name evidence="2" type="ORF">SAMN05444277_108197</name>
</gene>
<protein>
    <submittedName>
        <fullName evidence="2">RHS repeat-associated core domain-containing protein</fullName>
    </submittedName>
</protein>
<dbReference type="RefSeq" id="WP_177191914.1">
    <property type="nucleotide sequence ID" value="NZ_FOXQ01000008.1"/>
</dbReference>
<dbReference type="PANTHER" id="PTHR32305">
    <property type="match status" value="1"/>
</dbReference>
<organism evidence="2 3">
    <name type="scientific">Parafilimonas terrae</name>
    <dbReference type="NCBI Taxonomy" id="1465490"/>
    <lineage>
        <taxon>Bacteria</taxon>
        <taxon>Pseudomonadati</taxon>
        <taxon>Bacteroidota</taxon>
        <taxon>Chitinophagia</taxon>
        <taxon>Chitinophagales</taxon>
        <taxon>Chitinophagaceae</taxon>
        <taxon>Parafilimonas</taxon>
    </lineage>
</organism>
<dbReference type="InterPro" id="IPR050708">
    <property type="entry name" value="T6SS_VgrG/RHS"/>
</dbReference>
<dbReference type="EMBL" id="FOXQ01000008">
    <property type="protein sequence ID" value="SFQ31343.1"/>
    <property type="molecule type" value="Genomic_DNA"/>
</dbReference>
<evidence type="ECO:0000313" key="3">
    <source>
        <dbReference type="Proteomes" id="UP000199031"/>
    </source>
</evidence>
<evidence type="ECO:0000313" key="2">
    <source>
        <dbReference type="EMBL" id="SFQ31343.1"/>
    </source>
</evidence>
<reference evidence="2 3" key="1">
    <citation type="submission" date="2016-10" db="EMBL/GenBank/DDBJ databases">
        <authorList>
            <person name="de Groot N.N."/>
        </authorList>
    </citation>
    <scope>NUCLEOTIDE SEQUENCE [LARGE SCALE GENOMIC DNA]</scope>
    <source>
        <strain evidence="2 3">DSM 28286</strain>
    </source>
</reference>
<dbReference type="Gene3D" id="2.180.10.10">
    <property type="entry name" value="RHS repeat-associated core"/>
    <property type="match status" value="1"/>
</dbReference>
<feature type="region of interest" description="Disordered" evidence="1">
    <location>
        <begin position="346"/>
        <end position="366"/>
    </location>
</feature>
<sequence>MRTYTATSSLSYRYGFNGKEKDPNITSEDYDYGARIYDARTVRFLSIDPITQKYPWYTPYQFAGNSPIKNIDLDGLEPAGNQSDWEVVPGSVNVYAASHVTEKGKTVLTRAEQQLVKDKTGAKYWVTHHQWVETVDGISSTANDYSWYNEDPKIKLPAKDVGRWQRFETDIIKEQKGNWQMADNIGKVTFGAALVGTALPVAAYTGGSLWAINNPFTRVGLTKALVGGTVDLLAQKTVNTDGPVNWYNVGASAAFGNPWTASFAGSLSFRDNTGYHLSGGTDIVTGTVLSGVTGSIGGKLSIPYSAASLRPGGNSTVRAGLNLLPGYWSSVAGYLSSGAASNAIYPSTSSNQNSNASQTNNQEPPR</sequence>
<dbReference type="Proteomes" id="UP000199031">
    <property type="component" value="Unassembled WGS sequence"/>
</dbReference>
<dbReference type="NCBIfam" id="TIGR03696">
    <property type="entry name" value="Rhs_assc_core"/>
    <property type="match status" value="1"/>
</dbReference>
<dbReference type="AlphaFoldDB" id="A0A1I5XH91"/>
<feature type="compositionally biased region" description="Low complexity" evidence="1">
    <location>
        <begin position="347"/>
        <end position="366"/>
    </location>
</feature>
<evidence type="ECO:0000256" key="1">
    <source>
        <dbReference type="SAM" id="MobiDB-lite"/>
    </source>
</evidence>
<accession>A0A1I5XH91</accession>
<proteinExistence type="predicted"/>
<name>A0A1I5XH91_9BACT</name>